<dbReference type="InterPro" id="IPR036273">
    <property type="entry name" value="CRAL/TRIO_N_dom_sf"/>
</dbReference>
<evidence type="ECO:0000256" key="1">
    <source>
        <dbReference type="SAM" id="Coils"/>
    </source>
</evidence>
<dbReference type="CDD" id="cd00170">
    <property type="entry name" value="SEC14"/>
    <property type="match status" value="1"/>
</dbReference>
<name>A0A9D4P8C5_DERFA</name>
<dbReference type="EMBL" id="SDOV01000001">
    <property type="protein sequence ID" value="KAH7645962.1"/>
    <property type="molecule type" value="Genomic_DNA"/>
</dbReference>
<evidence type="ECO:0000313" key="4">
    <source>
        <dbReference type="EMBL" id="KAH7645962.1"/>
    </source>
</evidence>
<dbReference type="Gene3D" id="3.40.630.90">
    <property type="match status" value="1"/>
</dbReference>
<dbReference type="InterPro" id="IPR041496">
    <property type="entry name" value="YitH/HolE_GNAT"/>
</dbReference>
<reference evidence="4" key="2">
    <citation type="journal article" date="2021" name="World Allergy Organ. J.">
        <title>Chromosome-level assembly of Dermatophagoides farinae genome and transcriptome reveals two novel allergens Der f 37 and Der f 39.</title>
        <authorList>
            <person name="Chen J."/>
            <person name="Cai Z."/>
            <person name="Fan D."/>
            <person name="Hu J."/>
            <person name="Hou Y."/>
            <person name="He Y."/>
            <person name="Zhang Z."/>
            <person name="Zhao Z."/>
            <person name="Gao P."/>
            <person name="Hu W."/>
            <person name="Sun J."/>
            <person name="Li J."/>
            <person name="Ji K."/>
        </authorList>
    </citation>
    <scope>NUCLEOTIDE SEQUENCE</scope>
    <source>
        <strain evidence="4">JKM2019</strain>
    </source>
</reference>
<evidence type="ECO:0000259" key="3">
    <source>
        <dbReference type="PROSITE" id="PS51186"/>
    </source>
</evidence>
<dbReference type="InterPro" id="IPR001251">
    <property type="entry name" value="CRAL-TRIO_dom"/>
</dbReference>
<dbReference type="Pfam" id="PF00583">
    <property type="entry name" value="Acetyltransf_1"/>
    <property type="match status" value="1"/>
</dbReference>
<proteinExistence type="predicted"/>
<feature type="domain" description="N-acetyltransferase" evidence="3">
    <location>
        <begin position="1"/>
        <end position="134"/>
    </location>
</feature>
<comment type="caution">
    <text evidence="4">The sequence shown here is derived from an EMBL/GenBank/DDBJ whole genome shotgun (WGS) entry which is preliminary data.</text>
</comment>
<dbReference type="CDD" id="cd04301">
    <property type="entry name" value="NAT_SF"/>
    <property type="match status" value="1"/>
</dbReference>
<dbReference type="GO" id="GO:0016747">
    <property type="term" value="F:acyltransferase activity, transferring groups other than amino-acyl groups"/>
    <property type="evidence" value="ECO:0007669"/>
    <property type="project" value="InterPro"/>
</dbReference>
<dbReference type="SUPFAM" id="SSF52087">
    <property type="entry name" value="CRAL/TRIO domain"/>
    <property type="match status" value="1"/>
</dbReference>
<dbReference type="GO" id="GO:0012505">
    <property type="term" value="C:endomembrane system"/>
    <property type="evidence" value="ECO:0007669"/>
    <property type="project" value="TreeGrafter"/>
</dbReference>
<feature type="domain" description="CRAL-TRIO" evidence="2">
    <location>
        <begin position="353"/>
        <end position="510"/>
    </location>
</feature>
<dbReference type="PANTHER" id="PTHR46384:SF1">
    <property type="entry name" value="MOTILE SPERM DOMAIN-CONTAINING PROTEIN 2"/>
    <property type="match status" value="1"/>
</dbReference>
<dbReference type="InterPro" id="IPR036865">
    <property type="entry name" value="CRAL-TRIO_dom_sf"/>
</dbReference>
<dbReference type="PROSITE" id="PS50191">
    <property type="entry name" value="CRAL_TRIO"/>
    <property type="match status" value="1"/>
</dbReference>
<dbReference type="InterPro" id="IPR016181">
    <property type="entry name" value="Acyl_CoA_acyltransferase"/>
</dbReference>
<organism evidence="4">
    <name type="scientific">Dermatophagoides farinae</name>
    <name type="common">American house dust mite</name>
    <dbReference type="NCBI Taxonomy" id="6954"/>
    <lineage>
        <taxon>Eukaryota</taxon>
        <taxon>Metazoa</taxon>
        <taxon>Ecdysozoa</taxon>
        <taxon>Arthropoda</taxon>
        <taxon>Chelicerata</taxon>
        <taxon>Arachnida</taxon>
        <taxon>Acari</taxon>
        <taxon>Acariformes</taxon>
        <taxon>Sarcoptiformes</taxon>
        <taxon>Astigmata</taxon>
        <taxon>Psoroptidia</taxon>
        <taxon>Analgoidea</taxon>
        <taxon>Pyroglyphidae</taxon>
        <taxon>Dermatophagoidinae</taxon>
        <taxon>Dermatophagoides</taxon>
    </lineage>
</organism>
<accession>A0A9D4P8C5</accession>
<dbReference type="SUPFAM" id="SSF55729">
    <property type="entry name" value="Acyl-CoA N-acyltransferases (Nat)"/>
    <property type="match status" value="1"/>
</dbReference>
<dbReference type="Gene3D" id="3.40.630.30">
    <property type="match status" value="1"/>
</dbReference>
<sequence length="558" mass="64990">MLSQHIDGAVECFNDNFDVFDCPSTVLAFFHQDPQAFFIAIENESQKVIGVCGAPRCSQQTNFLGLYGIRPEYRSHGIGSILFEQCLNHIQDHNVGLYAVPNMIQKYITKRGFRIREHVSMVNFSGVPKRISQSNRTNIQIIQLCTENIEKFQEKIIKYDEKIQDTSREKLIKFILQDQSYRTCMALDSNDFSIQGFGCLRQHSITKRFYLGPLYSDDADSAQLLIESLIETNFSSIQANGMIWNAIDANQISLDLAKKFDLQEIERSPPVSALSQLKTLDSNLVILIRNRILAEVNQNPNLYEPEDLEQIKKNDWQIQRFLLECKLDTDQSYELLRNSMKWRREEGIYQSSLVDFPAEYYQSGYIFRHGRDKNDAIVLYFRANIHRKTNEWNSRLKKFFIYQVEQIDRDCDGKGVTLVIDCSNIGVSNVDMDMLKFIVTSFSKYYPKLFDAIIIHQLPFLLQYIFKLIQTWLPEDDRKFFHMTNKKTLTDFIDQSQLPSFLLNIDVPNEQWRLLPATTNSMGPILPAEQFVQHYGSKFDLNNPNDSEKLGYLKNYIQ</sequence>
<feature type="coiled-coil region" evidence="1">
    <location>
        <begin position="142"/>
        <end position="169"/>
    </location>
</feature>
<dbReference type="Pfam" id="PF00650">
    <property type="entry name" value="CRAL_TRIO"/>
    <property type="match status" value="1"/>
</dbReference>
<dbReference type="GO" id="GO:0140284">
    <property type="term" value="C:endoplasmic reticulum-endosome membrane contact site"/>
    <property type="evidence" value="ECO:0007669"/>
    <property type="project" value="TreeGrafter"/>
</dbReference>
<gene>
    <name evidence="4" type="ORF">HUG17_1500</name>
</gene>
<dbReference type="Gene3D" id="3.40.525.10">
    <property type="entry name" value="CRAL-TRIO lipid binding domain"/>
    <property type="match status" value="1"/>
</dbReference>
<dbReference type="SMART" id="SM00516">
    <property type="entry name" value="SEC14"/>
    <property type="match status" value="1"/>
</dbReference>
<keyword evidence="1" id="KW-0175">Coiled coil</keyword>
<reference evidence="4" key="1">
    <citation type="submission" date="2020-06" db="EMBL/GenBank/DDBJ databases">
        <authorList>
            <person name="Ji K."/>
            <person name="Li J."/>
        </authorList>
    </citation>
    <scope>NUCLEOTIDE SEQUENCE</scope>
    <source>
        <strain evidence="4">JKM2019</strain>
        <tissue evidence="4">Whole body</tissue>
    </source>
</reference>
<dbReference type="AlphaFoldDB" id="A0A9D4P8C5"/>
<dbReference type="Proteomes" id="UP000828236">
    <property type="component" value="Unassembled WGS sequence"/>
</dbReference>
<dbReference type="InterPro" id="IPR053012">
    <property type="entry name" value="ER-organelle_contact"/>
</dbReference>
<dbReference type="InterPro" id="IPR000182">
    <property type="entry name" value="GNAT_dom"/>
</dbReference>
<dbReference type="PANTHER" id="PTHR46384">
    <property type="entry name" value="MOTILE SPERM DOMAIN-CONTAINING PROTEIN 2"/>
    <property type="match status" value="1"/>
</dbReference>
<dbReference type="Pfam" id="PF18014">
    <property type="entry name" value="Acetyltransf_18"/>
    <property type="match status" value="1"/>
</dbReference>
<evidence type="ECO:0000259" key="2">
    <source>
        <dbReference type="PROSITE" id="PS50191"/>
    </source>
</evidence>
<protein>
    <submittedName>
        <fullName evidence="4">Major sperm protein-like protein</fullName>
    </submittedName>
</protein>
<dbReference type="SUPFAM" id="SSF46938">
    <property type="entry name" value="CRAL/TRIO N-terminal domain"/>
    <property type="match status" value="1"/>
</dbReference>
<dbReference type="PROSITE" id="PS51186">
    <property type="entry name" value="GNAT"/>
    <property type="match status" value="1"/>
</dbReference>